<reference evidence="14" key="1">
    <citation type="submission" date="2022-09" db="EMBL/GenBank/DDBJ databases">
        <title>Actin cytoskeleton and complex cell architecture in an #Asgard archaeon.</title>
        <authorList>
            <person name="Ponce Toledo R.I."/>
            <person name="Schleper C."/>
            <person name="Rodrigues Oliveira T."/>
            <person name="Wollweber F."/>
            <person name="Xu J."/>
            <person name="Rittmann S."/>
            <person name="Klingl A."/>
            <person name="Pilhofer M."/>
        </authorList>
    </citation>
    <scope>NUCLEOTIDE SEQUENCE</scope>
    <source>
        <strain evidence="14">B-35</strain>
    </source>
</reference>
<keyword evidence="8 14" id="KW-0418">Kinase</keyword>
<gene>
    <name evidence="14" type="ORF">NEF87_002065</name>
</gene>
<evidence type="ECO:0000313" key="14">
    <source>
        <dbReference type="EMBL" id="UYP45780.1"/>
    </source>
</evidence>
<dbReference type="GO" id="GO:0004674">
    <property type="term" value="F:protein serine/threonine kinase activity"/>
    <property type="evidence" value="ECO:0007669"/>
    <property type="project" value="UniProtKB-EC"/>
</dbReference>
<keyword evidence="5 14" id="KW-0808">Transferase</keyword>
<dbReference type="SUPFAM" id="SSF56112">
    <property type="entry name" value="Protein kinase-like (PK-like)"/>
    <property type="match status" value="1"/>
</dbReference>
<evidence type="ECO:0000256" key="8">
    <source>
        <dbReference type="ARBA" id="ARBA00022777"/>
    </source>
</evidence>
<evidence type="ECO:0000256" key="10">
    <source>
        <dbReference type="ARBA" id="ARBA00022842"/>
    </source>
</evidence>
<name>A0ABY6HQI5_9ARCH</name>
<evidence type="ECO:0000256" key="5">
    <source>
        <dbReference type="ARBA" id="ARBA00022679"/>
    </source>
</evidence>
<dbReference type="InterPro" id="IPR030484">
    <property type="entry name" value="Rio2"/>
</dbReference>
<dbReference type="CDD" id="cd05144">
    <property type="entry name" value="RIO2_C"/>
    <property type="match status" value="1"/>
</dbReference>
<evidence type="ECO:0000256" key="11">
    <source>
        <dbReference type="ARBA" id="ARBA00047899"/>
    </source>
</evidence>
<keyword evidence="7" id="KW-0547">Nucleotide-binding</keyword>
<comment type="catalytic activity">
    <reaction evidence="12">
        <text>L-seryl-[protein] + ATP = O-phospho-L-seryl-[protein] + ADP + H(+)</text>
        <dbReference type="Rhea" id="RHEA:17989"/>
        <dbReference type="Rhea" id="RHEA-COMP:9863"/>
        <dbReference type="Rhea" id="RHEA-COMP:11604"/>
        <dbReference type="ChEBI" id="CHEBI:15378"/>
        <dbReference type="ChEBI" id="CHEBI:29999"/>
        <dbReference type="ChEBI" id="CHEBI:30616"/>
        <dbReference type="ChEBI" id="CHEBI:83421"/>
        <dbReference type="ChEBI" id="CHEBI:456216"/>
        <dbReference type="EC" id="2.7.11.1"/>
    </reaction>
</comment>
<dbReference type="PANTHER" id="PTHR45852:SF1">
    <property type="entry name" value="SERINE_THREONINE-PROTEIN KINASE RIO2"/>
    <property type="match status" value="1"/>
</dbReference>
<evidence type="ECO:0000256" key="12">
    <source>
        <dbReference type="ARBA" id="ARBA00048679"/>
    </source>
</evidence>
<evidence type="ECO:0000313" key="15">
    <source>
        <dbReference type="Proteomes" id="UP001208689"/>
    </source>
</evidence>
<keyword evidence="9" id="KW-0067">ATP-binding</keyword>
<accession>A0ABY6HQI5</accession>
<protein>
    <recommendedName>
        <fullName evidence="3">non-specific serine/threonine protein kinase</fullName>
        <ecNumber evidence="3">2.7.11.1</ecNumber>
    </recommendedName>
</protein>
<evidence type="ECO:0000256" key="7">
    <source>
        <dbReference type="ARBA" id="ARBA00022741"/>
    </source>
</evidence>
<dbReference type="Gene3D" id="3.30.200.20">
    <property type="entry name" value="Phosphorylase Kinase, domain 1"/>
    <property type="match status" value="1"/>
</dbReference>
<dbReference type="SMART" id="SM00090">
    <property type="entry name" value="RIO"/>
    <property type="match status" value="1"/>
</dbReference>
<evidence type="ECO:0000256" key="1">
    <source>
        <dbReference type="ARBA" id="ARBA00001946"/>
    </source>
</evidence>
<dbReference type="Gene3D" id="1.10.510.10">
    <property type="entry name" value="Transferase(Phosphotransferase) domain 1"/>
    <property type="match status" value="1"/>
</dbReference>
<proteinExistence type="inferred from homology"/>
<dbReference type="InterPro" id="IPR036390">
    <property type="entry name" value="WH_DNA-bd_sf"/>
</dbReference>
<dbReference type="InterPro" id="IPR036388">
    <property type="entry name" value="WH-like_DNA-bd_sf"/>
</dbReference>
<dbReference type="Pfam" id="PF09202">
    <property type="entry name" value="Rio2_N"/>
    <property type="match status" value="1"/>
</dbReference>
<feature type="domain" description="RIO kinase" evidence="13">
    <location>
        <begin position="68"/>
        <end position="295"/>
    </location>
</feature>
<dbReference type="PANTHER" id="PTHR45852">
    <property type="entry name" value="SER/THR-PROTEIN KINASE RIO2"/>
    <property type="match status" value="1"/>
</dbReference>
<comment type="cofactor">
    <cofactor evidence="1">
        <name>Mg(2+)</name>
        <dbReference type="ChEBI" id="CHEBI:18420"/>
    </cofactor>
</comment>
<dbReference type="Pfam" id="PF01163">
    <property type="entry name" value="RIO1"/>
    <property type="match status" value="1"/>
</dbReference>
<evidence type="ECO:0000256" key="6">
    <source>
        <dbReference type="ARBA" id="ARBA00022723"/>
    </source>
</evidence>
<keyword evidence="4" id="KW-0723">Serine/threonine-protein kinase</keyword>
<comment type="catalytic activity">
    <reaction evidence="11">
        <text>L-threonyl-[protein] + ATP = O-phospho-L-threonyl-[protein] + ADP + H(+)</text>
        <dbReference type="Rhea" id="RHEA:46608"/>
        <dbReference type="Rhea" id="RHEA-COMP:11060"/>
        <dbReference type="Rhea" id="RHEA-COMP:11605"/>
        <dbReference type="ChEBI" id="CHEBI:15378"/>
        <dbReference type="ChEBI" id="CHEBI:30013"/>
        <dbReference type="ChEBI" id="CHEBI:30616"/>
        <dbReference type="ChEBI" id="CHEBI:61977"/>
        <dbReference type="ChEBI" id="CHEBI:456216"/>
        <dbReference type="EC" id="2.7.11.1"/>
    </reaction>
</comment>
<dbReference type="EMBL" id="CP104013">
    <property type="protein sequence ID" value="UYP45780.1"/>
    <property type="molecule type" value="Genomic_DNA"/>
</dbReference>
<dbReference type="Proteomes" id="UP001208689">
    <property type="component" value="Chromosome"/>
</dbReference>
<evidence type="ECO:0000256" key="4">
    <source>
        <dbReference type="ARBA" id="ARBA00022527"/>
    </source>
</evidence>
<dbReference type="EC" id="2.7.11.1" evidence="3"/>
<organism evidence="14 15">
    <name type="scientific">Candidatus Lokiarchaeum ossiferum</name>
    <dbReference type="NCBI Taxonomy" id="2951803"/>
    <lineage>
        <taxon>Archaea</taxon>
        <taxon>Promethearchaeati</taxon>
        <taxon>Promethearchaeota</taxon>
        <taxon>Promethearchaeia</taxon>
        <taxon>Promethearchaeales</taxon>
        <taxon>Promethearchaeaceae</taxon>
        <taxon>Candidatus Lokiarchaeum</taxon>
    </lineage>
</organism>
<evidence type="ECO:0000259" key="13">
    <source>
        <dbReference type="SMART" id="SM00090"/>
    </source>
</evidence>
<dbReference type="InterPro" id="IPR011009">
    <property type="entry name" value="Kinase-like_dom_sf"/>
</dbReference>
<evidence type="ECO:0000256" key="2">
    <source>
        <dbReference type="ARBA" id="ARBA00009196"/>
    </source>
</evidence>
<keyword evidence="6" id="KW-0479">Metal-binding</keyword>
<keyword evidence="15" id="KW-1185">Reference proteome</keyword>
<comment type="similarity">
    <text evidence="2">Belongs to the protein kinase superfamily. RIO-type Ser/Thr kinase family.</text>
</comment>
<dbReference type="InterPro" id="IPR018934">
    <property type="entry name" value="RIO_dom"/>
</dbReference>
<evidence type="ECO:0000256" key="3">
    <source>
        <dbReference type="ARBA" id="ARBA00012513"/>
    </source>
</evidence>
<sequence length="304" mass="35177">MPQIFRAANLVRELDKEDLRILTGIELGMRRFQFVPVEQISFYARINRSETQFRLDKIHQIGILQRSSQLGYIGYQLISESYDVLALNALVEKNIVVAVGDAIGRGKESDVFFGKTPDGNDVALKIHRIGQTSFRKVRKLRNYVKNRRHISWLYVSRLSAESEYEALKRIEPLNLNVPKALGQNRHIVVMELIDGNDLSLIPPLTDPMDVVNQILRIVEALFTEAHLIHCDLGEFNIVMAADEQVQLIDFPQWEESTHPNALSYLARDLQNIQHFFLKNYEVTFDVDEFLDRMFGSERSQLEKY</sequence>
<dbReference type="Gene3D" id="1.10.10.10">
    <property type="entry name" value="Winged helix-like DNA-binding domain superfamily/Winged helix DNA-binding domain"/>
    <property type="match status" value="1"/>
</dbReference>
<dbReference type="InterPro" id="IPR000687">
    <property type="entry name" value="RIO_kinase"/>
</dbReference>
<keyword evidence="10" id="KW-0460">Magnesium</keyword>
<dbReference type="SUPFAM" id="SSF46785">
    <property type="entry name" value="Winged helix' DNA-binding domain"/>
    <property type="match status" value="1"/>
</dbReference>
<dbReference type="InterPro" id="IPR015285">
    <property type="entry name" value="RIO2_wHTH_N"/>
</dbReference>
<evidence type="ECO:0000256" key="9">
    <source>
        <dbReference type="ARBA" id="ARBA00022840"/>
    </source>
</evidence>